<sequence length="272" mass="31079">MNRPSITLGNARSIDEVIWQLDQIIAMSIENKNKIGYFASLYRMVTVRVKTGILNNEFEDGVRMERLDVCFANYYLNALNDYLNGKPTNLSWQVAFRCTRKRRPIVLQHLLLGMNAHINLDLGVAAAMTGKNADISSLKDDFMKINSILASLVDEVRSDLDQISPWIGFLDRIDPNASKAIINFSMEKARNYAWDFAQKLAAAKESDWEQLIINRNHEIEAIGKKVAYPEIWMLKAGLWLIRLRESNNIGRNLDLLNHHKFESKAEGGIQLL</sequence>
<dbReference type="Proteomes" id="UP000295132">
    <property type="component" value="Unassembled WGS sequence"/>
</dbReference>
<dbReference type="Pfam" id="PF19458">
    <property type="entry name" value="DUF5995"/>
    <property type="match status" value="1"/>
</dbReference>
<gene>
    <name evidence="1" type="ORF">E2K98_26665</name>
</gene>
<evidence type="ECO:0000313" key="2">
    <source>
        <dbReference type="Proteomes" id="UP000295132"/>
    </source>
</evidence>
<accession>A0A4R5VJ79</accession>
<evidence type="ECO:0000313" key="1">
    <source>
        <dbReference type="EMBL" id="TDK56324.1"/>
    </source>
</evidence>
<proteinExistence type="predicted"/>
<dbReference type="EMBL" id="SMYO01000023">
    <property type="protein sequence ID" value="TDK56324.1"/>
    <property type="molecule type" value="Genomic_DNA"/>
</dbReference>
<name>A0A4R5VJ79_9BACI</name>
<comment type="caution">
    <text evidence="1">The sequence shown here is derived from an EMBL/GenBank/DDBJ whole genome shotgun (WGS) entry which is preliminary data.</text>
</comment>
<dbReference type="RefSeq" id="WP_133339532.1">
    <property type="nucleotide sequence ID" value="NZ_SMYO01000023.1"/>
</dbReference>
<protein>
    <submittedName>
        <fullName evidence="1">Uncharacterized protein</fullName>
    </submittedName>
</protein>
<dbReference type="InterPro" id="IPR046037">
    <property type="entry name" value="DUF5995"/>
</dbReference>
<dbReference type="AlphaFoldDB" id="A0A4R5VJ79"/>
<organism evidence="1 2">
    <name type="scientific">Bacillus salipaludis</name>
    <dbReference type="NCBI Taxonomy" id="2547811"/>
    <lineage>
        <taxon>Bacteria</taxon>
        <taxon>Bacillati</taxon>
        <taxon>Bacillota</taxon>
        <taxon>Bacilli</taxon>
        <taxon>Bacillales</taxon>
        <taxon>Bacillaceae</taxon>
        <taxon>Bacillus</taxon>
    </lineage>
</organism>
<reference evidence="1 2" key="1">
    <citation type="submission" date="2019-03" db="EMBL/GenBank/DDBJ databases">
        <title>Bacillus niacini sp. nov. a Nicotinate-Metabolizing Mesophile Isolated from Soil.</title>
        <authorList>
            <person name="Zhang G."/>
        </authorList>
    </citation>
    <scope>NUCLEOTIDE SEQUENCE [LARGE SCALE GENOMIC DNA]</scope>
    <source>
        <strain evidence="1 2">WN066</strain>
    </source>
</reference>